<gene>
    <name evidence="12" type="ORF">KOR34_33030</name>
</gene>
<evidence type="ECO:0000256" key="7">
    <source>
        <dbReference type="ARBA" id="ARBA00023136"/>
    </source>
</evidence>
<comment type="subcellular location">
    <subcellularLocation>
        <location evidence="1">Membrane</location>
        <topology evidence="1">Multi-pass membrane protein</topology>
    </subcellularLocation>
</comment>
<dbReference type="Proteomes" id="UP000316714">
    <property type="component" value="Unassembled WGS sequence"/>
</dbReference>
<evidence type="ECO:0000256" key="2">
    <source>
        <dbReference type="ARBA" id="ARBA00006214"/>
    </source>
</evidence>
<dbReference type="Pfam" id="PF07884">
    <property type="entry name" value="VKOR"/>
    <property type="match status" value="1"/>
</dbReference>
<feature type="transmembrane region" description="Helical" evidence="10">
    <location>
        <begin position="143"/>
        <end position="162"/>
    </location>
</feature>
<dbReference type="Gene3D" id="1.20.1440.130">
    <property type="entry name" value="VKOR domain"/>
    <property type="match status" value="1"/>
</dbReference>
<evidence type="ECO:0000313" key="13">
    <source>
        <dbReference type="Proteomes" id="UP000316714"/>
    </source>
</evidence>
<sequence>MPLKPELIGKLDAPVARFGYNPSAWSQRIPLVVLAMVAFVIATYMALYQWRLISGVWDPVFGDQTQKVLDSDVSHRMARWFRVPDAALGALAYLGDAIYGLAGSTRRWQYRPWMVILFGIDVIPLGIVSALLVGVQAFVLGDYCFPCIITAIISLILVYFAYDEVWASLSFLWQAWRRTRSPKVLWDAFWGRPSEQLEAIAQTLIGEKGRPAVSPDSIGAGNRAASS</sequence>
<feature type="transmembrane region" description="Helical" evidence="10">
    <location>
        <begin position="86"/>
        <end position="102"/>
    </location>
</feature>
<feature type="transmembrane region" description="Helical" evidence="10">
    <location>
        <begin position="31"/>
        <end position="50"/>
    </location>
</feature>
<evidence type="ECO:0000259" key="11">
    <source>
        <dbReference type="Pfam" id="PF07884"/>
    </source>
</evidence>
<keyword evidence="5 10" id="KW-1133">Transmembrane helix</keyword>
<evidence type="ECO:0000256" key="8">
    <source>
        <dbReference type="ARBA" id="ARBA00023157"/>
    </source>
</evidence>
<evidence type="ECO:0000256" key="3">
    <source>
        <dbReference type="ARBA" id="ARBA00022692"/>
    </source>
</evidence>
<dbReference type="RefSeq" id="WP_228714665.1">
    <property type="nucleotide sequence ID" value="NZ_SIHJ01000002.1"/>
</dbReference>
<dbReference type="EMBL" id="SIHJ01000002">
    <property type="protein sequence ID" value="TWT33471.1"/>
    <property type="molecule type" value="Genomic_DNA"/>
</dbReference>
<feature type="transmembrane region" description="Helical" evidence="10">
    <location>
        <begin position="114"/>
        <end position="137"/>
    </location>
</feature>
<keyword evidence="9" id="KW-0676">Redox-active center</keyword>
<evidence type="ECO:0000256" key="1">
    <source>
        <dbReference type="ARBA" id="ARBA00004141"/>
    </source>
</evidence>
<keyword evidence="13" id="KW-1185">Reference proteome</keyword>
<evidence type="ECO:0000256" key="9">
    <source>
        <dbReference type="ARBA" id="ARBA00023284"/>
    </source>
</evidence>
<keyword evidence="8" id="KW-1015">Disulfide bond</keyword>
<dbReference type="AlphaFoldDB" id="A0A5C5V588"/>
<name>A0A5C5V588_9BACT</name>
<dbReference type="GO" id="GO:0048038">
    <property type="term" value="F:quinone binding"/>
    <property type="evidence" value="ECO:0007669"/>
    <property type="project" value="UniProtKB-KW"/>
</dbReference>
<comment type="similarity">
    <text evidence="2">Belongs to the VKOR family.</text>
</comment>
<evidence type="ECO:0000256" key="10">
    <source>
        <dbReference type="SAM" id="Phobius"/>
    </source>
</evidence>
<keyword evidence="6" id="KW-0560">Oxidoreductase</keyword>
<dbReference type="GO" id="GO:0016491">
    <property type="term" value="F:oxidoreductase activity"/>
    <property type="evidence" value="ECO:0007669"/>
    <property type="project" value="UniProtKB-KW"/>
</dbReference>
<evidence type="ECO:0000256" key="4">
    <source>
        <dbReference type="ARBA" id="ARBA00022719"/>
    </source>
</evidence>
<evidence type="ECO:0000256" key="6">
    <source>
        <dbReference type="ARBA" id="ARBA00023002"/>
    </source>
</evidence>
<keyword evidence="7 10" id="KW-0472">Membrane</keyword>
<evidence type="ECO:0000313" key="12">
    <source>
        <dbReference type="EMBL" id="TWT33471.1"/>
    </source>
</evidence>
<accession>A0A5C5V588</accession>
<keyword evidence="4" id="KW-0874">Quinone</keyword>
<keyword evidence="3 10" id="KW-0812">Transmembrane</keyword>
<comment type="caution">
    <text evidence="12">The sequence shown here is derived from an EMBL/GenBank/DDBJ whole genome shotgun (WGS) entry which is preliminary data.</text>
</comment>
<feature type="domain" description="Vitamin K epoxide reductase" evidence="11">
    <location>
        <begin position="30"/>
        <end position="161"/>
    </location>
</feature>
<reference evidence="12 13" key="1">
    <citation type="submission" date="2019-02" db="EMBL/GenBank/DDBJ databases">
        <title>Deep-cultivation of Planctomycetes and their phenomic and genomic characterization uncovers novel biology.</title>
        <authorList>
            <person name="Wiegand S."/>
            <person name="Jogler M."/>
            <person name="Boedeker C."/>
            <person name="Pinto D."/>
            <person name="Vollmers J."/>
            <person name="Rivas-Marin E."/>
            <person name="Kohn T."/>
            <person name="Peeters S.H."/>
            <person name="Heuer A."/>
            <person name="Rast P."/>
            <person name="Oberbeckmann S."/>
            <person name="Bunk B."/>
            <person name="Jeske O."/>
            <person name="Meyerdierks A."/>
            <person name="Storesund J.E."/>
            <person name="Kallscheuer N."/>
            <person name="Luecker S."/>
            <person name="Lage O.M."/>
            <person name="Pohl T."/>
            <person name="Merkel B.J."/>
            <person name="Hornburger P."/>
            <person name="Mueller R.-W."/>
            <person name="Bruemmer F."/>
            <person name="Labrenz M."/>
            <person name="Spormann A.M."/>
            <person name="Op Den Camp H."/>
            <person name="Overmann J."/>
            <person name="Amann R."/>
            <person name="Jetten M.S.M."/>
            <person name="Mascher T."/>
            <person name="Medema M.H."/>
            <person name="Devos D.P."/>
            <person name="Kaster A.-K."/>
            <person name="Ovreas L."/>
            <person name="Rohde M."/>
            <person name="Galperin M.Y."/>
            <person name="Jogler C."/>
        </authorList>
    </citation>
    <scope>NUCLEOTIDE SEQUENCE [LARGE SCALE GENOMIC DNA]</scope>
    <source>
        <strain evidence="12 13">KOR34</strain>
    </source>
</reference>
<dbReference type="InterPro" id="IPR012932">
    <property type="entry name" value="VKOR"/>
</dbReference>
<evidence type="ECO:0000256" key="5">
    <source>
        <dbReference type="ARBA" id="ARBA00022989"/>
    </source>
</evidence>
<organism evidence="12 13">
    <name type="scientific">Posidoniimonas corsicana</name>
    <dbReference type="NCBI Taxonomy" id="1938618"/>
    <lineage>
        <taxon>Bacteria</taxon>
        <taxon>Pseudomonadati</taxon>
        <taxon>Planctomycetota</taxon>
        <taxon>Planctomycetia</taxon>
        <taxon>Pirellulales</taxon>
        <taxon>Lacipirellulaceae</taxon>
        <taxon>Posidoniimonas</taxon>
    </lineage>
</organism>
<dbReference type="InterPro" id="IPR038354">
    <property type="entry name" value="VKOR_sf"/>
</dbReference>
<protein>
    <submittedName>
        <fullName evidence="12">Vitamin K epoxide reductase family protein</fullName>
    </submittedName>
</protein>
<proteinExistence type="inferred from homology"/>
<dbReference type="GO" id="GO:0016020">
    <property type="term" value="C:membrane"/>
    <property type="evidence" value="ECO:0007669"/>
    <property type="project" value="UniProtKB-SubCell"/>
</dbReference>